<feature type="binding site" evidence="8">
    <location>
        <position position="146"/>
    </location>
    <ligand>
        <name>4-CDP-2-C-methyl-D-erythritol 2-phosphate</name>
        <dbReference type="ChEBI" id="CHEBI:57919"/>
    </ligand>
</feature>
<evidence type="ECO:0000256" key="5">
    <source>
        <dbReference type="ARBA" id="ARBA00022723"/>
    </source>
</evidence>
<feature type="binding site" evidence="8">
    <location>
        <begin position="18"/>
        <end position="20"/>
    </location>
    <ligand>
        <name>4-CDP-2-C-methyl-D-erythritol 2-phosphate</name>
        <dbReference type="ChEBI" id="CHEBI:57919"/>
    </ligand>
</feature>
<comment type="similarity">
    <text evidence="3 8 9">Belongs to the IspF family.</text>
</comment>
<evidence type="ECO:0000259" key="10">
    <source>
        <dbReference type="Pfam" id="PF02542"/>
    </source>
</evidence>
<name>A0A2W5I9W8_9ACTN</name>
<dbReference type="InterPro" id="IPR036571">
    <property type="entry name" value="MECDP_synthase_sf"/>
</dbReference>
<dbReference type="EMBL" id="QFOZ01000005">
    <property type="protein sequence ID" value="PZP88901.1"/>
    <property type="molecule type" value="Genomic_DNA"/>
</dbReference>
<reference evidence="11 12" key="1">
    <citation type="submission" date="2017-08" db="EMBL/GenBank/DDBJ databases">
        <title>Infants hospitalized years apart are colonized by the same room-sourced microbial strains.</title>
        <authorList>
            <person name="Brooks B."/>
            <person name="Olm M.R."/>
            <person name="Firek B.A."/>
            <person name="Baker R."/>
            <person name="Thomas B.C."/>
            <person name="Morowitz M.J."/>
            <person name="Banfield J.F."/>
        </authorList>
    </citation>
    <scope>NUCLEOTIDE SEQUENCE [LARGE SCALE GENOMIC DNA]</scope>
    <source>
        <strain evidence="11">S2_006_000_R1_57</strain>
    </source>
</reference>
<dbReference type="NCBIfam" id="TIGR00151">
    <property type="entry name" value="ispF"/>
    <property type="match status" value="1"/>
</dbReference>
<dbReference type="PANTHER" id="PTHR43181:SF1">
    <property type="entry name" value="2-C-METHYL-D-ERYTHRITOL 2,4-CYCLODIPHOSPHATE SYNTHASE, CHLOROPLASTIC"/>
    <property type="match status" value="1"/>
</dbReference>
<dbReference type="Pfam" id="PF02542">
    <property type="entry name" value="YgbB"/>
    <property type="match status" value="1"/>
</dbReference>
<feature type="site" description="Transition state stabilizer" evidence="8">
    <location>
        <position position="44"/>
    </location>
</feature>
<dbReference type="GO" id="GO:0019288">
    <property type="term" value="P:isopentenyl diphosphate biosynthetic process, methylerythritol 4-phosphate pathway"/>
    <property type="evidence" value="ECO:0007669"/>
    <property type="project" value="UniProtKB-UniRule"/>
</dbReference>
<dbReference type="InterPro" id="IPR020555">
    <property type="entry name" value="MECDP_synthase_CS"/>
</dbReference>
<evidence type="ECO:0000256" key="1">
    <source>
        <dbReference type="ARBA" id="ARBA00000200"/>
    </source>
</evidence>
<feature type="binding site" evidence="8">
    <location>
        <position position="18"/>
    </location>
    <ligand>
        <name>a divalent metal cation</name>
        <dbReference type="ChEBI" id="CHEBI:60240"/>
    </ligand>
</feature>
<evidence type="ECO:0000313" key="11">
    <source>
        <dbReference type="EMBL" id="PZP88901.1"/>
    </source>
</evidence>
<evidence type="ECO:0000256" key="3">
    <source>
        <dbReference type="ARBA" id="ARBA00008480"/>
    </source>
</evidence>
<evidence type="ECO:0000256" key="8">
    <source>
        <dbReference type="HAMAP-Rule" id="MF_00107"/>
    </source>
</evidence>
<comment type="function">
    <text evidence="8">Involved in the biosynthesis of isopentenyl diphosphate (IPP) and dimethylallyl diphosphate (DMAPP), two major building blocks of isoprenoid compounds. Catalyzes the conversion of 4-diphosphocytidyl-2-C-methyl-D-erythritol 2-phosphate (CDP-ME2P) to 2-C-methyl-D-erythritol 2,4-cyclodiphosphate (ME-CPP) with a corresponding release of cytidine 5-monophosphate (CMP).</text>
</comment>
<feature type="domain" description="2-C-methyl-D-erythritol 2,4-cyclodiphosphate synthase" evidence="10">
    <location>
        <begin position="12"/>
        <end position="161"/>
    </location>
</feature>
<dbReference type="PANTHER" id="PTHR43181">
    <property type="entry name" value="2-C-METHYL-D-ERYTHRITOL 2,4-CYCLODIPHOSPHATE SYNTHASE, CHLOROPLASTIC"/>
    <property type="match status" value="1"/>
</dbReference>
<comment type="pathway">
    <text evidence="2 8">Isoprenoid biosynthesis; isopentenyl diphosphate biosynthesis via DXP pathway; isopentenyl diphosphate from 1-deoxy-D-xylulose 5-phosphate: step 4/6.</text>
</comment>
<comment type="caution">
    <text evidence="11">The sequence shown here is derived from an EMBL/GenBank/DDBJ whole genome shotgun (WGS) entry which is preliminary data.</text>
</comment>
<evidence type="ECO:0000256" key="9">
    <source>
        <dbReference type="RuleBase" id="RU004395"/>
    </source>
</evidence>
<dbReference type="GO" id="GO:0016114">
    <property type="term" value="P:terpenoid biosynthetic process"/>
    <property type="evidence" value="ECO:0007669"/>
    <property type="project" value="InterPro"/>
</dbReference>
<dbReference type="Proteomes" id="UP000248606">
    <property type="component" value="Unassembled WGS sequence"/>
</dbReference>
<dbReference type="CDD" id="cd00554">
    <property type="entry name" value="MECDP_synthase"/>
    <property type="match status" value="1"/>
</dbReference>
<feature type="binding site" evidence="8">
    <location>
        <begin position="44"/>
        <end position="45"/>
    </location>
    <ligand>
        <name>4-CDP-2-C-methyl-D-erythritol 2-phosphate</name>
        <dbReference type="ChEBI" id="CHEBI:57919"/>
    </ligand>
</feature>
<dbReference type="InterPro" id="IPR003526">
    <property type="entry name" value="MECDP_synthase"/>
</dbReference>
<keyword evidence="7 8" id="KW-0456">Lyase</keyword>
<evidence type="ECO:0000256" key="7">
    <source>
        <dbReference type="ARBA" id="ARBA00023239"/>
    </source>
</evidence>
<evidence type="ECO:0000256" key="6">
    <source>
        <dbReference type="ARBA" id="ARBA00023229"/>
    </source>
</evidence>
<dbReference type="RefSeq" id="WP_290599177.1">
    <property type="nucleotide sequence ID" value="NZ_CAKZIO010000016.1"/>
</dbReference>
<feature type="binding site" evidence="8">
    <location>
        <position position="149"/>
    </location>
    <ligand>
        <name>4-CDP-2-C-methyl-D-erythritol 2-phosphate</name>
        <dbReference type="ChEBI" id="CHEBI:57919"/>
    </ligand>
</feature>
<accession>A0A2W5I9W8</accession>
<comment type="catalytic activity">
    <reaction evidence="1 8 9">
        <text>4-CDP-2-C-methyl-D-erythritol 2-phosphate = 2-C-methyl-D-erythritol 2,4-cyclic diphosphate + CMP</text>
        <dbReference type="Rhea" id="RHEA:23864"/>
        <dbReference type="ChEBI" id="CHEBI:57919"/>
        <dbReference type="ChEBI" id="CHEBI:58483"/>
        <dbReference type="ChEBI" id="CHEBI:60377"/>
        <dbReference type="EC" id="4.6.1.12"/>
    </reaction>
</comment>
<keyword evidence="6 8" id="KW-0414">Isoprene biosynthesis</keyword>
<protein>
    <recommendedName>
        <fullName evidence="4 8">2-C-methyl-D-erythritol 2,4-cyclodiphosphate synthase</fullName>
        <shortName evidence="8">MECDP-synthase</shortName>
        <shortName evidence="8">MECPP-synthase</shortName>
        <shortName evidence="8">MECPS</shortName>
        <ecNumber evidence="4 8">4.6.1.12</ecNumber>
    </recommendedName>
</protein>
<evidence type="ECO:0000256" key="4">
    <source>
        <dbReference type="ARBA" id="ARBA00012579"/>
    </source>
</evidence>
<keyword evidence="5 8" id="KW-0479">Metal-binding</keyword>
<dbReference type="EC" id="4.6.1.12" evidence="4 8"/>
<dbReference type="HAMAP" id="MF_00107">
    <property type="entry name" value="IspF"/>
    <property type="match status" value="1"/>
</dbReference>
<dbReference type="FunFam" id="3.30.1330.50:FF:000003">
    <property type="entry name" value="2-C-methyl-D-erythritol 2,4-cyclodiphosphate synthase"/>
    <property type="match status" value="1"/>
</dbReference>
<feature type="binding site" evidence="8">
    <location>
        <position position="20"/>
    </location>
    <ligand>
        <name>a divalent metal cation</name>
        <dbReference type="ChEBI" id="CHEBI:60240"/>
    </ligand>
</feature>
<gene>
    <name evidence="8" type="primary">ispF</name>
    <name evidence="11" type="ORF">DI579_04725</name>
</gene>
<proteinExistence type="inferred from homology"/>
<feature type="binding site" evidence="8">
    <location>
        <begin position="66"/>
        <end position="68"/>
    </location>
    <ligand>
        <name>4-CDP-2-C-methyl-D-erythritol 2-phosphate</name>
        <dbReference type="ChEBI" id="CHEBI:57919"/>
    </ligand>
</feature>
<dbReference type="PROSITE" id="PS01350">
    <property type="entry name" value="ISPF"/>
    <property type="match status" value="1"/>
</dbReference>
<comment type="subunit">
    <text evidence="8">Homotrimer.</text>
</comment>
<feature type="binding site" evidence="8">
    <location>
        <begin position="139"/>
        <end position="142"/>
    </location>
    <ligand>
        <name>4-CDP-2-C-methyl-D-erythritol 2-phosphate</name>
        <dbReference type="ChEBI" id="CHEBI:57919"/>
    </ligand>
</feature>
<dbReference type="GO" id="GO:0008685">
    <property type="term" value="F:2-C-methyl-D-erythritol 2,4-cyclodiphosphate synthase activity"/>
    <property type="evidence" value="ECO:0007669"/>
    <property type="project" value="UniProtKB-UniRule"/>
</dbReference>
<dbReference type="GO" id="GO:0046872">
    <property type="term" value="F:metal ion binding"/>
    <property type="evidence" value="ECO:0007669"/>
    <property type="project" value="UniProtKB-KW"/>
</dbReference>
<comment type="caution">
    <text evidence="8">Lacks conserved residue(s) required for the propagation of feature annotation.</text>
</comment>
<evidence type="ECO:0000256" key="2">
    <source>
        <dbReference type="ARBA" id="ARBA00004709"/>
    </source>
</evidence>
<dbReference type="Gene3D" id="3.30.1330.50">
    <property type="entry name" value="2-C-methyl-D-erythritol 2,4-cyclodiphosphate synthase"/>
    <property type="match status" value="1"/>
</dbReference>
<dbReference type="UniPathway" id="UPA00056">
    <property type="reaction ID" value="UER00095"/>
</dbReference>
<feature type="site" description="Transition state stabilizer" evidence="8">
    <location>
        <position position="140"/>
    </location>
</feature>
<comment type="cofactor">
    <cofactor evidence="8">
        <name>a divalent metal cation</name>
        <dbReference type="ChEBI" id="CHEBI:60240"/>
    </cofactor>
    <text evidence="8">Binds 1 divalent metal cation per subunit.</text>
</comment>
<sequence>METANWRNFFPRVGVGTDAHQIGADRECWMAGLHFPDDKGCIGHSDADVVVHALIDALLSAAGIGDLGTIFGVGRPEYDDVTGERLLTETRELLADSGWVVLNATVQMVGNRPKMGPRRLEAEHVLTELLGAPVSVLATSTDGLGFAGRGEGIGAVATALVMPADYAQAVSQVIADNLGMDLGMDLGEGVSTSLDE</sequence>
<evidence type="ECO:0000313" key="12">
    <source>
        <dbReference type="Proteomes" id="UP000248606"/>
    </source>
</evidence>
<dbReference type="AlphaFoldDB" id="A0A2W5I9W8"/>
<organism evidence="11 12">
    <name type="scientific">Lawsonella clevelandensis</name>
    <dbReference type="NCBI Taxonomy" id="1528099"/>
    <lineage>
        <taxon>Bacteria</taxon>
        <taxon>Bacillati</taxon>
        <taxon>Actinomycetota</taxon>
        <taxon>Actinomycetes</taxon>
        <taxon>Mycobacteriales</taxon>
        <taxon>Lawsonellaceae</taxon>
        <taxon>Lawsonella</taxon>
    </lineage>
</organism>
<feature type="binding site" evidence="8">
    <location>
        <position position="52"/>
    </location>
    <ligand>
        <name>a divalent metal cation</name>
        <dbReference type="ChEBI" id="CHEBI:60240"/>
    </ligand>
</feature>
<dbReference type="SUPFAM" id="SSF69765">
    <property type="entry name" value="IpsF-like"/>
    <property type="match status" value="1"/>
</dbReference>